<feature type="domain" description="RCK N-terminal" evidence="15">
    <location>
        <begin position="293"/>
        <end position="405"/>
    </location>
</feature>
<keyword evidence="17" id="KW-1185">Reference proteome</keyword>
<evidence type="ECO:0000256" key="2">
    <source>
        <dbReference type="ARBA" id="ARBA00022448"/>
    </source>
</evidence>
<evidence type="ECO:0000259" key="14">
    <source>
        <dbReference type="Pfam" id="PF07885"/>
    </source>
</evidence>
<name>A0A8J6C123_9EUKA</name>
<feature type="transmembrane region" description="Helical" evidence="13">
    <location>
        <begin position="40"/>
        <end position="63"/>
    </location>
</feature>
<dbReference type="SUPFAM" id="SSF81324">
    <property type="entry name" value="Voltage-gated potassium channels"/>
    <property type="match status" value="1"/>
</dbReference>
<dbReference type="InterPro" id="IPR047871">
    <property type="entry name" value="K_chnl_Slo-like"/>
</dbReference>
<protein>
    <submittedName>
        <fullName evidence="16">Ion channel</fullName>
    </submittedName>
</protein>
<keyword evidence="7 13" id="KW-1133">Transmembrane helix</keyword>
<feature type="transmembrane region" description="Helical" evidence="13">
    <location>
        <begin position="188"/>
        <end position="212"/>
    </location>
</feature>
<evidence type="ECO:0000256" key="11">
    <source>
        <dbReference type="ARBA" id="ARBA00034430"/>
    </source>
</evidence>
<evidence type="ECO:0000256" key="5">
    <source>
        <dbReference type="ARBA" id="ARBA00022826"/>
    </source>
</evidence>
<dbReference type="AlphaFoldDB" id="A0A8J6C123"/>
<feature type="transmembrane region" description="Helical" evidence="13">
    <location>
        <begin position="108"/>
        <end position="126"/>
    </location>
</feature>
<organism evidence="16 17">
    <name type="scientific">Carpediemonas membranifera</name>
    <dbReference type="NCBI Taxonomy" id="201153"/>
    <lineage>
        <taxon>Eukaryota</taxon>
        <taxon>Metamonada</taxon>
        <taxon>Carpediemonas-like organisms</taxon>
        <taxon>Carpediemonas</taxon>
    </lineage>
</organism>
<dbReference type="GO" id="GO:0005267">
    <property type="term" value="F:potassium channel activity"/>
    <property type="evidence" value="ECO:0007669"/>
    <property type="project" value="UniProtKB-KW"/>
</dbReference>
<accession>A0A8J6C123</accession>
<feature type="region of interest" description="Disordered" evidence="12">
    <location>
        <begin position="776"/>
        <end position="801"/>
    </location>
</feature>
<keyword evidence="4 13" id="KW-0812">Transmembrane</keyword>
<evidence type="ECO:0000256" key="8">
    <source>
        <dbReference type="ARBA" id="ARBA00023065"/>
    </source>
</evidence>
<dbReference type="Pfam" id="PF07885">
    <property type="entry name" value="Ion_trans_2"/>
    <property type="match status" value="1"/>
</dbReference>
<keyword evidence="10" id="KW-0407">Ion channel</keyword>
<keyword evidence="6" id="KW-0630">Potassium</keyword>
<dbReference type="Gene3D" id="1.10.287.70">
    <property type="match status" value="1"/>
</dbReference>
<feature type="transmembrane region" description="Helical" evidence="13">
    <location>
        <begin position="256"/>
        <end position="276"/>
    </location>
</feature>
<dbReference type="Gene3D" id="3.40.50.720">
    <property type="entry name" value="NAD(P)-binding Rossmann-like Domain"/>
    <property type="match status" value="1"/>
</dbReference>
<evidence type="ECO:0000256" key="7">
    <source>
        <dbReference type="ARBA" id="ARBA00022989"/>
    </source>
</evidence>
<feature type="transmembrane region" description="Helical" evidence="13">
    <location>
        <begin position="580"/>
        <end position="600"/>
    </location>
</feature>
<evidence type="ECO:0000256" key="3">
    <source>
        <dbReference type="ARBA" id="ARBA00022538"/>
    </source>
</evidence>
<feature type="transmembrane region" description="Helical" evidence="13">
    <location>
        <begin position="138"/>
        <end position="158"/>
    </location>
</feature>
<gene>
    <name evidence="16" type="ORF">J8273_1055</name>
</gene>
<reference evidence="16" key="1">
    <citation type="submission" date="2021-05" db="EMBL/GenBank/DDBJ databases">
        <title>A free-living protist that lacks canonical eukaryotic 1 DNA replication and segregation systems.</title>
        <authorList>
            <person name="Salas-Leiva D.E."/>
            <person name="Tromer E.C."/>
            <person name="Curtis B.A."/>
            <person name="Jerlstrom-Hultqvist J."/>
            <person name="Kolisko M."/>
            <person name="Yi Z."/>
            <person name="Salas-Leiva J.S."/>
            <person name="Gallot-Lavallee L."/>
            <person name="Kops G.J.P.L."/>
            <person name="Archibald J.M."/>
            <person name="Simpson A.G.B."/>
            <person name="Roger A.J."/>
        </authorList>
    </citation>
    <scope>NUCLEOTIDE SEQUENCE</scope>
    <source>
        <strain evidence="16">BICM</strain>
    </source>
</reference>
<keyword evidence="5" id="KW-0631">Potassium channel</keyword>
<feature type="transmembrane region" description="Helical" evidence="13">
    <location>
        <begin position="296"/>
        <end position="316"/>
    </location>
</feature>
<comment type="caution">
    <text evidence="16">The sequence shown here is derived from an EMBL/GenBank/DDBJ whole genome shotgun (WGS) entry which is preliminary data.</text>
</comment>
<keyword evidence="2" id="KW-0813">Transport</keyword>
<dbReference type="PANTHER" id="PTHR10027">
    <property type="entry name" value="CALCIUM-ACTIVATED POTASSIUM CHANNEL ALPHA CHAIN"/>
    <property type="match status" value="1"/>
</dbReference>
<sequence length="1104" mass="121502">MADIDELDPEKDHGEQHLSFAEFLSFIWHRKVLLELMQTYPWVPALYALTSIALTATFIVLFATDTMAIQGPDSRDVPELIASKYPKVLDVFPSLAEKTLTMAHIHRFITWASAAVAAVCLVDNVLAMTISPSIIRYLLHPLTILTIIPLLLAFLRAYNDSIPSFAFLRVFQLLAILSHLLPKSNILAVLLIRLLTVMLVATVTCAGLLYFVEVELLAVQDEYAFSYPAAVYFVASSVTLVGYGDVQVNSTVGRTIIMGMVLLTVLYIPVQTNRIYHATTTTSEHGVFTKKTTEKHVIVAGTVTAHTLTTFLATFFSQRTNRRRRVVVIVPTRWPATVEASIAAMLPETATLVFIQGSPCDSGALTRADVRRCSELFILNNCGADYETDTDTVSCLLSAAKAETRARFFALVPSEEECQVVSRQLRAIDPGAFETTVATAQVLPSPRQARRRNRFAQRRKVTLIPFHDLSNSILATASAVPGLINLLHPLHTPAAEHETEPLTHQQKLAISKLNADRQNATQTNVSDHLKHAGLLVDIKVGDQGQLVLDELAAPEWLQHYADGQALSLFRTKLPHGIGDVYFSVLATELFLALGVVVIGVDVLSGLAPSSQPTFDTFLNPPPRSVVSPGEIIIVLARDASDVRAIHDLADSESEPASDRSRSSSFISAGSFSFNLGSHGSNSKEVDPAVMSRELALPVSEEEEEEEEPIAVDPILPDIIAIEEGSLEVETHRTTDKREDVPPAIAALLDTHDISLQIPSSRLSKRGSGLIIPPSQHRHGQAYPEMSDPSDATEPPTSAKPAGPVIDVYESHLMDSDITLLPKNYQLSRHDPVESKFDEFKGCRITGRVPETVSGHTVLYGRIARFVSFIEYAPPALHPLIVFMTPERVDHDFQLQYSDRPVLIVPCSPQPRLVDFERCRYLEAQAIVCTQMSVSASSPDSILVGLMVARGIKEHCLIAQPHLTVESNDTQVAMLTASEIETRYFFSGFFMRSSFFATEWPIAALAASKASYAPISLLTRLFLTKDNKDTQEAAHRFRTVTLPPSLAGLTFGDVFKEFSVIGLTALGVYRRLPASKTTPYQPYVTLVMPSVDMPVYNDDRVLILR</sequence>
<evidence type="ECO:0000256" key="9">
    <source>
        <dbReference type="ARBA" id="ARBA00023136"/>
    </source>
</evidence>
<evidence type="ECO:0000256" key="4">
    <source>
        <dbReference type="ARBA" id="ARBA00022692"/>
    </source>
</evidence>
<dbReference type="EMBL" id="JAHDYR010000003">
    <property type="protein sequence ID" value="KAG9397146.1"/>
    <property type="molecule type" value="Genomic_DNA"/>
</dbReference>
<keyword evidence="9 13" id="KW-0472">Membrane</keyword>
<dbReference type="Pfam" id="PF22614">
    <property type="entry name" value="Slo-like_RCK"/>
    <property type="match status" value="1"/>
</dbReference>
<evidence type="ECO:0000256" key="6">
    <source>
        <dbReference type="ARBA" id="ARBA00022958"/>
    </source>
</evidence>
<dbReference type="GO" id="GO:0016020">
    <property type="term" value="C:membrane"/>
    <property type="evidence" value="ECO:0007669"/>
    <property type="project" value="UniProtKB-SubCell"/>
</dbReference>
<evidence type="ECO:0000256" key="1">
    <source>
        <dbReference type="ARBA" id="ARBA00004141"/>
    </source>
</evidence>
<evidence type="ECO:0000256" key="10">
    <source>
        <dbReference type="ARBA" id="ARBA00023303"/>
    </source>
</evidence>
<keyword evidence="8" id="KW-0406">Ion transport</keyword>
<evidence type="ECO:0000259" key="15">
    <source>
        <dbReference type="Pfam" id="PF22614"/>
    </source>
</evidence>
<dbReference type="PANTHER" id="PTHR10027:SF10">
    <property type="entry name" value="SLOWPOKE 2, ISOFORM D"/>
    <property type="match status" value="1"/>
</dbReference>
<evidence type="ECO:0000256" key="12">
    <source>
        <dbReference type="SAM" id="MobiDB-lite"/>
    </source>
</evidence>
<feature type="domain" description="Potassium channel" evidence="14">
    <location>
        <begin position="199"/>
        <end position="275"/>
    </location>
</feature>
<comment type="catalytic activity">
    <reaction evidence="11">
        <text>K(+)(in) = K(+)(out)</text>
        <dbReference type="Rhea" id="RHEA:29463"/>
        <dbReference type="ChEBI" id="CHEBI:29103"/>
    </reaction>
</comment>
<feature type="transmembrane region" description="Helical" evidence="13">
    <location>
        <begin position="224"/>
        <end position="244"/>
    </location>
</feature>
<dbReference type="InterPro" id="IPR003148">
    <property type="entry name" value="RCK_N"/>
</dbReference>
<evidence type="ECO:0000256" key="13">
    <source>
        <dbReference type="SAM" id="Phobius"/>
    </source>
</evidence>
<dbReference type="OrthoDB" id="10035564at2759"/>
<comment type="subcellular location">
    <subcellularLocation>
        <location evidence="1">Membrane</location>
        <topology evidence="1">Multi-pass membrane protein</topology>
    </subcellularLocation>
</comment>
<evidence type="ECO:0000313" key="17">
    <source>
        <dbReference type="Proteomes" id="UP000717585"/>
    </source>
</evidence>
<dbReference type="InterPro" id="IPR013099">
    <property type="entry name" value="K_chnl_dom"/>
</dbReference>
<evidence type="ECO:0000313" key="16">
    <source>
        <dbReference type="EMBL" id="KAG9397146.1"/>
    </source>
</evidence>
<dbReference type="Proteomes" id="UP000717585">
    <property type="component" value="Unassembled WGS sequence"/>
</dbReference>
<keyword evidence="3" id="KW-0633">Potassium transport</keyword>
<proteinExistence type="predicted"/>